<dbReference type="InterPro" id="IPR029058">
    <property type="entry name" value="AB_hydrolase_fold"/>
</dbReference>
<dbReference type="InterPro" id="IPR051049">
    <property type="entry name" value="Dienelactone_hydrolase-like"/>
</dbReference>
<reference evidence="2 3" key="1">
    <citation type="submission" date="2015-01" db="EMBL/GenBank/DDBJ databases">
        <title>Draft genome of the acidophilic iron oxidizer Acidithrix ferrooxidans strain Py-F3.</title>
        <authorList>
            <person name="Poehlein A."/>
            <person name="Eisen S."/>
            <person name="Schloemann M."/>
            <person name="Johnson B.D."/>
            <person name="Daniel R."/>
            <person name="Muehling M."/>
        </authorList>
    </citation>
    <scope>NUCLEOTIDE SEQUENCE [LARGE SCALE GENOMIC DNA]</scope>
    <source>
        <strain evidence="2 3">Py-F3</strain>
    </source>
</reference>
<dbReference type="PANTHER" id="PTHR46623:SF6">
    <property type="entry name" value="ALPHA_BETA-HYDROLASES SUPERFAMILY PROTEIN"/>
    <property type="match status" value="1"/>
</dbReference>
<gene>
    <name evidence="2" type="primary">clcD3</name>
    <name evidence="2" type="ORF">AXFE_13900</name>
</gene>
<keyword evidence="3" id="KW-1185">Reference proteome</keyword>
<dbReference type="STRING" id="1280514.AXFE_13900"/>
<dbReference type="AlphaFoldDB" id="A0A0D8HIR8"/>
<dbReference type="RefSeq" id="WP_200891208.1">
    <property type="nucleotide sequence ID" value="NZ_JXYS01000031.1"/>
</dbReference>
<comment type="caution">
    <text evidence="2">The sequence shown here is derived from an EMBL/GenBank/DDBJ whole genome shotgun (WGS) entry which is preliminary data.</text>
</comment>
<dbReference type="EC" id="3.1.1.45" evidence="2"/>
<evidence type="ECO:0000259" key="1">
    <source>
        <dbReference type="Pfam" id="PF01738"/>
    </source>
</evidence>
<keyword evidence="2" id="KW-0378">Hydrolase</keyword>
<proteinExistence type="predicted"/>
<dbReference type="SUPFAM" id="SSF53474">
    <property type="entry name" value="alpha/beta-Hydrolases"/>
    <property type="match status" value="1"/>
</dbReference>
<name>A0A0D8HIR8_9ACTN</name>
<dbReference type="EMBL" id="JXYS01000031">
    <property type="protein sequence ID" value="KJF17682.1"/>
    <property type="molecule type" value="Genomic_DNA"/>
</dbReference>
<accession>A0A0D8HIR8</accession>
<feature type="domain" description="Dienelactone hydrolase" evidence="1">
    <location>
        <begin position="52"/>
        <end position="259"/>
    </location>
</feature>
<dbReference type="PATRIC" id="fig|1280514.3.peg.1813"/>
<dbReference type="InterPro" id="IPR002925">
    <property type="entry name" value="Dienelactn_hydro"/>
</dbReference>
<dbReference type="Gene3D" id="3.40.50.1820">
    <property type="entry name" value="alpha/beta hydrolase"/>
    <property type="match status" value="1"/>
</dbReference>
<evidence type="ECO:0000313" key="3">
    <source>
        <dbReference type="Proteomes" id="UP000032360"/>
    </source>
</evidence>
<evidence type="ECO:0000313" key="2">
    <source>
        <dbReference type="EMBL" id="KJF17682.1"/>
    </source>
</evidence>
<dbReference type="GO" id="GO:0008806">
    <property type="term" value="F:carboxymethylenebutenolidase activity"/>
    <property type="evidence" value="ECO:0007669"/>
    <property type="project" value="UniProtKB-EC"/>
</dbReference>
<protein>
    <submittedName>
        <fullName evidence="2">Carboxymethylenebutenolidase</fullName>
        <ecNumber evidence="2">3.1.1.45</ecNumber>
    </submittedName>
</protein>
<dbReference type="Pfam" id="PF01738">
    <property type="entry name" value="DLH"/>
    <property type="match status" value="1"/>
</dbReference>
<organism evidence="2 3">
    <name type="scientific">Acidithrix ferrooxidans</name>
    <dbReference type="NCBI Taxonomy" id="1280514"/>
    <lineage>
        <taxon>Bacteria</taxon>
        <taxon>Bacillati</taxon>
        <taxon>Actinomycetota</taxon>
        <taxon>Acidimicrobiia</taxon>
        <taxon>Acidimicrobiales</taxon>
        <taxon>Acidimicrobiaceae</taxon>
        <taxon>Acidithrix</taxon>
    </lineage>
</organism>
<dbReference type="PANTHER" id="PTHR46623">
    <property type="entry name" value="CARBOXYMETHYLENEBUTENOLIDASE-RELATED"/>
    <property type="match status" value="1"/>
</dbReference>
<dbReference type="Proteomes" id="UP000032360">
    <property type="component" value="Unassembled WGS sequence"/>
</dbReference>
<sequence>MSFESFNSFLRNFAAFASQSFGHRTNWIYFSAIFRIMGKMIEFPSNGTNGVGYLATPTTSNGKAIVVIQEWWGLVDHIKDVCDRFAALGYLALAPDLYHGKVATEPDEAGKYMMALEIDKFAKDLSGAVDELMVRAETSKVGVVGFCMGGGLALVLAANRPDAVGAVAPFYGVIPWPEAAPDYSAITASIQGHYAEIDDFAPPKVSRGLERSLVELGKDAEFFVYPNTEHAFFNDARPEVYDAAASNQAWDRLIPFLEESLR</sequence>